<dbReference type="AlphaFoldDB" id="A0A0P0XLZ3"/>
<keyword evidence="2" id="KW-1185">Reference proteome</keyword>
<dbReference type="InParanoid" id="A0A0P0XLZ3"/>
<accession>A0A0P0XLZ3</accession>
<gene>
    <name evidence="1" type="ordered locus">Os09g0376650</name>
    <name evidence="1" type="ORF">OSNPB_090376650</name>
</gene>
<evidence type="ECO:0000313" key="2">
    <source>
        <dbReference type="Proteomes" id="UP000059680"/>
    </source>
</evidence>
<reference evidence="1 2" key="3">
    <citation type="journal article" date="2013" name="Rice">
        <title>Improvement of the Oryza sativa Nipponbare reference genome using next generation sequence and optical map data.</title>
        <authorList>
            <person name="Kawahara Y."/>
            <person name="de la Bastide M."/>
            <person name="Hamilton J.P."/>
            <person name="Kanamori H."/>
            <person name="McCombie W.R."/>
            <person name="Ouyang S."/>
            <person name="Schwartz D.C."/>
            <person name="Tanaka T."/>
            <person name="Wu J."/>
            <person name="Zhou S."/>
            <person name="Childs K.L."/>
            <person name="Davidson R.M."/>
            <person name="Lin H."/>
            <person name="Quesada-Ocampo L."/>
            <person name="Vaillancourt B."/>
            <person name="Sakai H."/>
            <person name="Lee S.S."/>
            <person name="Kim J."/>
            <person name="Numa H."/>
            <person name="Itoh T."/>
            <person name="Buell C.R."/>
            <person name="Matsumoto T."/>
        </authorList>
    </citation>
    <scope>NUCLEOTIDE SEQUENCE [LARGE SCALE GENOMIC DNA]</scope>
    <source>
        <strain evidence="2">cv. Nipponbare</strain>
    </source>
</reference>
<reference evidence="1 2" key="2">
    <citation type="journal article" date="2013" name="Plant Cell Physiol.">
        <title>Rice Annotation Project Database (RAP-DB): an integrative and interactive database for rice genomics.</title>
        <authorList>
            <person name="Sakai H."/>
            <person name="Lee S.S."/>
            <person name="Tanaka T."/>
            <person name="Numa H."/>
            <person name="Kim J."/>
            <person name="Kawahara Y."/>
            <person name="Wakimoto H."/>
            <person name="Yang C.C."/>
            <person name="Iwamoto M."/>
            <person name="Abe T."/>
            <person name="Yamada Y."/>
            <person name="Muto A."/>
            <person name="Inokuchi H."/>
            <person name="Ikemura T."/>
            <person name="Matsumoto T."/>
            <person name="Sasaki T."/>
            <person name="Itoh T."/>
        </authorList>
    </citation>
    <scope>NUCLEOTIDE SEQUENCE [LARGE SCALE GENOMIC DNA]</scope>
    <source>
        <strain evidence="2">cv. Nipponbare</strain>
    </source>
</reference>
<name>A0A0P0XLZ3_ORYSJ</name>
<dbReference type="Proteomes" id="UP000059680">
    <property type="component" value="Chromosome 9"/>
</dbReference>
<organism evidence="1 2">
    <name type="scientific">Oryza sativa subsp. japonica</name>
    <name type="common">Rice</name>
    <dbReference type="NCBI Taxonomy" id="39947"/>
    <lineage>
        <taxon>Eukaryota</taxon>
        <taxon>Viridiplantae</taxon>
        <taxon>Streptophyta</taxon>
        <taxon>Embryophyta</taxon>
        <taxon>Tracheophyta</taxon>
        <taxon>Spermatophyta</taxon>
        <taxon>Magnoliopsida</taxon>
        <taxon>Liliopsida</taxon>
        <taxon>Poales</taxon>
        <taxon>Poaceae</taxon>
        <taxon>BOP clade</taxon>
        <taxon>Oryzoideae</taxon>
        <taxon>Oryzeae</taxon>
        <taxon>Oryzinae</taxon>
        <taxon>Oryza</taxon>
        <taxon>Oryza sativa</taxon>
    </lineage>
</organism>
<evidence type="ECO:0000313" key="1">
    <source>
        <dbReference type="EMBL" id="BAT07811.1"/>
    </source>
</evidence>
<dbReference type="Gramene" id="Os09t0376650-00">
    <property type="protein sequence ID" value="Os09t0376650-00"/>
    <property type="gene ID" value="Os09g0376650"/>
</dbReference>
<proteinExistence type="predicted"/>
<dbReference type="EMBL" id="AP014965">
    <property type="protein sequence ID" value="BAT07811.1"/>
    <property type="molecule type" value="Genomic_DNA"/>
</dbReference>
<dbReference type="PaxDb" id="39947-A0A0P0XLZ3"/>
<protein>
    <submittedName>
        <fullName evidence="1">Os09g0376650 protein</fullName>
    </submittedName>
</protein>
<reference evidence="2" key="1">
    <citation type="journal article" date="2005" name="Nature">
        <title>The map-based sequence of the rice genome.</title>
        <authorList>
            <consortium name="International rice genome sequencing project (IRGSP)"/>
            <person name="Matsumoto T."/>
            <person name="Wu J."/>
            <person name="Kanamori H."/>
            <person name="Katayose Y."/>
            <person name="Fujisawa M."/>
            <person name="Namiki N."/>
            <person name="Mizuno H."/>
            <person name="Yamamoto K."/>
            <person name="Antonio B.A."/>
            <person name="Baba T."/>
            <person name="Sakata K."/>
            <person name="Nagamura Y."/>
            <person name="Aoki H."/>
            <person name="Arikawa K."/>
            <person name="Arita K."/>
            <person name="Bito T."/>
            <person name="Chiden Y."/>
            <person name="Fujitsuka N."/>
            <person name="Fukunaka R."/>
            <person name="Hamada M."/>
            <person name="Harada C."/>
            <person name="Hayashi A."/>
            <person name="Hijishita S."/>
            <person name="Honda M."/>
            <person name="Hosokawa S."/>
            <person name="Ichikawa Y."/>
            <person name="Idonuma A."/>
            <person name="Iijima M."/>
            <person name="Ikeda M."/>
            <person name="Ikeno M."/>
            <person name="Ito K."/>
            <person name="Ito S."/>
            <person name="Ito T."/>
            <person name="Ito Y."/>
            <person name="Ito Y."/>
            <person name="Iwabuchi A."/>
            <person name="Kamiya K."/>
            <person name="Karasawa W."/>
            <person name="Kurita K."/>
            <person name="Katagiri S."/>
            <person name="Kikuta A."/>
            <person name="Kobayashi H."/>
            <person name="Kobayashi N."/>
            <person name="Machita K."/>
            <person name="Maehara T."/>
            <person name="Masukawa M."/>
            <person name="Mizubayashi T."/>
            <person name="Mukai Y."/>
            <person name="Nagasaki H."/>
            <person name="Nagata Y."/>
            <person name="Naito S."/>
            <person name="Nakashima M."/>
            <person name="Nakama Y."/>
            <person name="Nakamichi Y."/>
            <person name="Nakamura M."/>
            <person name="Meguro A."/>
            <person name="Negishi M."/>
            <person name="Ohta I."/>
            <person name="Ohta T."/>
            <person name="Okamoto M."/>
            <person name="Ono N."/>
            <person name="Saji S."/>
            <person name="Sakaguchi M."/>
            <person name="Sakai K."/>
            <person name="Shibata M."/>
            <person name="Shimokawa T."/>
            <person name="Song J."/>
            <person name="Takazaki Y."/>
            <person name="Terasawa K."/>
            <person name="Tsugane M."/>
            <person name="Tsuji K."/>
            <person name="Ueda S."/>
            <person name="Waki K."/>
            <person name="Yamagata H."/>
            <person name="Yamamoto M."/>
            <person name="Yamamoto S."/>
            <person name="Yamane H."/>
            <person name="Yoshiki S."/>
            <person name="Yoshihara R."/>
            <person name="Yukawa K."/>
            <person name="Zhong H."/>
            <person name="Yano M."/>
            <person name="Yuan Q."/>
            <person name="Ouyang S."/>
            <person name="Liu J."/>
            <person name="Jones K.M."/>
            <person name="Gansberger K."/>
            <person name="Moffat K."/>
            <person name="Hill J."/>
            <person name="Bera J."/>
            <person name="Fadrosh D."/>
            <person name="Jin S."/>
            <person name="Johri S."/>
            <person name="Kim M."/>
            <person name="Overton L."/>
            <person name="Reardon M."/>
            <person name="Tsitrin T."/>
            <person name="Vuong H."/>
            <person name="Weaver B."/>
            <person name="Ciecko A."/>
            <person name="Tallon L."/>
            <person name="Jackson J."/>
            <person name="Pai G."/>
            <person name="Aken S.V."/>
            <person name="Utterback T."/>
            <person name="Reidmuller S."/>
            <person name="Feldblyum T."/>
            <person name="Hsiao J."/>
            <person name="Zismann V."/>
            <person name="Iobst S."/>
            <person name="de Vazeille A.R."/>
            <person name="Buell C.R."/>
            <person name="Ying K."/>
            <person name="Li Y."/>
            <person name="Lu T."/>
            <person name="Huang Y."/>
            <person name="Zhao Q."/>
            <person name="Feng Q."/>
            <person name="Zhang L."/>
            <person name="Zhu J."/>
            <person name="Weng Q."/>
            <person name="Mu J."/>
            <person name="Lu Y."/>
            <person name="Fan D."/>
            <person name="Liu Y."/>
            <person name="Guan J."/>
            <person name="Zhang Y."/>
            <person name="Yu S."/>
            <person name="Liu X."/>
            <person name="Zhang Y."/>
            <person name="Hong G."/>
            <person name="Han B."/>
            <person name="Choisne N."/>
            <person name="Demange N."/>
            <person name="Orjeda G."/>
            <person name="Samain S."/>
            <person name="Cattolico L."/>
            <person name="Pelletier E."/>
            <person name="Couloux A."/>
            <person name="Segurens B."/>
            <person name="Wincker P."/>
            <person name="D'Hont A."/>
            <person name="Scarpelli C."/>
            <person name="Weissenbach J."/>
            <person name="Salanoubat M."/>
            <person name="Quetier F."/>
            <person name="Yu Y."/>
            <person name="Kim H.R."/>
            <person name="Rambo T."/>
            <person name="Currie J."/>
            <person name="Collura K."/>
            <person name="Luo M."/>
            <person name="Yang T."/>
            <person name="Ammiraju J.S.S."/>
            <person name="Engler F."/>
            <person name="Soderlund C."/>
            <person name="Wing R.A."/>
            <person name="Palmer L.E."/>
            <person name="de la Bastide M."/>
            <person name="Spiegel L."/>
            <person name="Nascimento L."/>
            <person name="Zutavern T."/>
            <person name="O'Shaughnessy A."/>
            <person name="Dike S."/>
            <person name="Dedhia N."/>
            <person name="Preston R."/>
            <person name="Balija V."/>
            <person name="McCombie W.R."/>
            <person name="Chow T."/>
            <person name="Chen H."/>
            <person name="Chung M."/>
            <person name="Chen C."/>
            <person name="Shaw J."/>
            <person name="Wu H."/>
            <person name="Hsiao K."/>
            <person name="Chao Y."/>
            <person name="Chu M."/>
            <person name="Cheng C."/>
            <person name="Hour A."/>
            <person name="Lee P."/>
            <person name="Lin S."/>
            <person name="Lin Y."/>
            <person name="Liou J."/>
            <person name="Liu S."/>
            <person name="Hsing Y."/>
            <person name="Raghuvanshi S."/>
            <person name="Mohanty A."/>
            <person name="Bharti A.K."/>
            <person name="Gaur A."/>
            <person name="Gupta V."/>
            <person name="Kumar D."/>
            <person name="Ravi V."/>
            <person name="Vij S."/>
            <person name="Kapur A."/>
            <person name="Khurana P."/>
            <person name="Khurana P."/>
            <person name="Khurana J.P."/>
            <person name="Tyagi A.K."/>
            <person name="Gaikwad K."/>
            <person name="Singh A."/>
            <person name="Dalal V."/>
            <person name="Srivastava S."/>
            <person name="Dixit A."/>
            <person name="Pal A.K."/>
            <person name="Ghazi I.A."/>
            <person name="Yadav M."/>
            <person name="Pandit A."/>
            <person name="Bhargava A."/>
            <person name="Sureshbabu K."/>
            <person name="Batra K."/>
            <person name="Sharma T.R."/>
            <person name="Mohapatra T."/>
            <person name="Singh N.K."/>
            <person name="Messing J."/>
            <person name="Nelson A.B."/>
            <person name="Fuks G."/>
            <person name="Kavchok S."/>
            <person name="Keizer G."/>
            <person name="Linton E."/>
            <person name="Llaca V."/>
            <person name="Song R."/>
            <person name="Tanyolac B."/>
            <person name="Young S."/>
            <person name="Ho-Il K."/>
            <person name="Hahn J.H."/>
            <person name="Sangsakoo G."/>
            <person name="Vanavichit A."/>
            <person name="de Mattos Luiz.A.T."/>
            <person name="Zimmer P.D."/>
            <person name="Malone G."/>
            <person name="Dellagostin O."/>
            <person name="de Oliveira A.C."/>
            <person name="Bevan M."/>
            <person name="Bancroft I."/>
            <person name="Minx P."/>
            <person name="Cordum H."/>
            <person name="Wilson R."/>
            <person name="Cheng Z."/>
            <person name="Jin W."/>
            <person name="Jiang J."/>
            <person name="Leong S.A."/>
            <person name="Iwama H."/>
            <person name="Gojobori T."/>
            <person name="Itoh T."/>
            <person name="Niimura Y."/>
            <person name="Fujii Y."/>
            <person name="Habara T."/>
            <person name="Sakai H."/>
            <person name="Sato Y."/>
            <person name="Wilson G."/>
            <person name="Kumar K."/>
            <person name="McCouch S."/>
            <person name="Juretic N."/>
            <person name="Hoen D."/>
            <person name="Wright S."/>
            <person name="Bruskiewich R."/>
            <person name="Bureau T."/>
            <person name="Miyao A."/>
            <person name="Hirochika H."/>
            <person name="Nishikawa T."/>
            <person name="Kadowaki K."/>
            <person name="Sugiura M."/>
            <person name="Burr B."/>
            <person name="Sasaki T."/>
        </authorList>
    </citation>
    <scope>NUCLEOTIDE SEQUENCE [LARGE SCALE GENOMIC DNA]</scope>
    <source>
        <strain evidence="2">cv. Nipponbare</strain>
    </source>
</reference>
<sequence>MSCLRGERHVVFLADGVHHASDLPHGGRRRRRGGVVDASHGDLQQAHHPLLAGDGVAAGAGGGEHRAVEHLGCPLLPDDGRHPPRQLGAVRCRGLPREQLQQQHAVRAHVGAKRRRWRRRRRRRRGDAVLADAGLHGGREEDVGGLEVAVSDGAAGLVLLVGG</sequence>